<organism evidence="3 4">
    <name type="scientific">Favolaschia claudopus</name>
    <dbReference type="NCBI Taxonomy" id="2862362"/>
    <lineage>
        <taxon>Eukaryota</taxon>
        <taxon>Fungi</taxon>
        <taxon>Dikarya</taxon>
        <taxon>Basidiomycota</taxon>
        <taxon>Agaricomycotina</taxon>
        <taxon>Agaricomycetes</taxon>
        <taxon>Agaricomycetidae</taxon>
        <taxon>Agaricales</taxon>
        <taxon>Marasmiineae</taxon>
        <taxon>Mycenaceae</taxon>
        <taxon>Favolaschia</taxon>
    </lineage>
</organism>
<dbReference type="Proteomes" id="UP001362999">
    <property type="component" value="Unassembled WGS sequence"/>
</dbReference>
<dbReference type="EMBL" id="JAWWNJ010000008">
    <property type="protein sequence ID" value="KAK7050355.1"/>
    <property type="molecule type" value="Genomic_DNA"/>
</dbReference>
<keyword evidence="4" id="KW-1185">Reference proteome</keyword>
<feature type="region of interest" description="Disordered" evidence="1">
    <location>
        <begin position="933"/>
        <end position="1017"/>
    </location>
</feature>
<evidence type="ECO:0000259" key="2">
    <source>
        <dbReference type="Pfam" id="PF20231"/>
    </source>
</evidence>
<evidence type="ECO:0000313" key="4">
    <source>
        <dbReference type="Proteomes" id="UP001362999"/>
    </source>
</evidence>
<feature type="domain" description="DUF6589" evidence="2">
    <location>
        <begin position="346"/>
        <end position="840"/>
    </location>
</feature>
<sequence>MRQQKRTKWQKVDNIVQIITKDFRSLGAFLEALFHIRDNASNDPRTARHEHMVTAFLQGASNTGIATIIDLIYHHPQSRPARSHPETELYFAPPNVSSPRDIRFAQPSLSTWAIQRVGPEMRRQIGVLTQNDPADPHDTTQLRASTNGRAKHVRVVTWEDLGRVSIPWMAQTYQRRAPGVWFITECMGAPTEKGVIVVRVRRPHPTVQVGVISSLTLSRNRYASGYLALPLAIWQFACKAHVDEKRIMSRFGFSVHDTTARACLDSLTDSSMSRLRALVKEGIANGTHYWQFVLDNIQEYCRQRDHRIGREDVLKIGTAATAILMEDCAAGAFDLQDHLDRVLLKKRDKLTTDSLFHDIDWPYIQRLMALHWVLVLVAFVPTLSHLRKEVSALFNVEPMTRQRLRPRKSVMQPLGTNAERETETQGMMRAILDFMNQMGLDEAALDNLIFMARGDGASVAAMWRIKKFLAHHPSHYKAFRNLLPPGPEIWHTRWTQLNALSSNYYGPIASRDPSSLSKSATAAGAKRPSNLGKVDFFPTSRSMELFYEARVLDCWRVYFEADDIIEHFAHPQATIPDIDSLWASAEVLVRRYASQDAYNQALNIELSSTANSAMSIPRGSTWSPPVANSRNHSATVNSGNVDIEMEGHAEDAPVDDVGEAAGLEEFFADSGANGKKKKKKKKAHTEAPNFQGDRALANEILFLQDMGWWIIAAHAVPEGEMGRIWEVMKIWIFNFSGSTNHNYANYLLETYCLHRYEASKELSDAIFNNSLVNPSGFKFVECDFNQEGYNKWLEEMVEHKGGNFDEHFYRHTLAPNVIHFLRMKDQIQSAFELKSRGKTHTSPHLRNEFQQLLRMHKEDELHLFVPGRTYGHAAVNFLERGYERLEEGRMNDFIKSSTAYADIMTDAVNSASIDEEMDEEFMRRALAEMIAEANKAAAEEAQAEEDEEESSSENGGDPSLRGMEYSDDESEAESDEEDFQVRQTDEFIDGAESEGESGGEDASEAEEERIDQFIIGQ</sequence>
<reference evidence="3 4" key="1">
    <citation type="journal article" date="2024" name="J Genomics">
        <title>Draft genome sequencing and assembly of Favolaschia claudopus CIRM-BRFM 2984 isolated from oak limbs.</title>
        <authorList>
            <person name="Navarro D."/>
            <person name="Drula E."/>
            <person name="Chaduli D."/>
            <person name="Cazenave R."/>
            <person name="Ahrendt S."/>
            <person name="Wang J."/>
            <person name="Lipzen A."/>
            <person name="Daum C."/>
            <person name="Barry K."/>
            <person name="Grigoriev I.V."/>
            <person name="Favel A."/>
            <person name="Rosso M.N."/>
            <person name="Martin F."/>
        </authorList>
    </citation>
    <scope>NUCLEOTIDE SEQUENCE [LARGE SCALE GENOMIC DNA]</scope>
    <source>
        <strain evidence="3 4">CIRM-BRFM 2984</strain>
    </source>
</reference>
<gene>
    <name evidence="3" type="ORF">R3P38DRAFT_2604844</name>
</gene>
<evidence type="ECO:0000256" key="1">
    <source>
        <dbReference type="SAM" id="MobiDB-lite"/>
    </source>
</evidence>
<proteinExistence type="predicted"/>
<evidence type="ECO:0000313" key="3">
    <source>
        <dbReference type="EMBL" id="KAK7050355.1"/>
    </source>
</evidence>
<dbReference type="Pfam" id="PF20231">
    <property type="entry name" value="DUF6589"/>
    <property type="match status" value="1"/>
</dbReference>
<feature type="compositionally biased region" description="Acidic residues" evidence="1">
    <location>
        <begin position="941"/>
        <end position="951"/>
    </location>
</feature>
<comment type="caution">
    <text evidence="3">The sequence shown here is derived from an EMBL/GenBank/DDBJ whole genome shotgun (WGS) entry which is preliminary data.</text>
</comment>
<feature type="compositionally biased region" description="Acidic residues" evidence="1">
    <location>
        <begin position="965"/>
        <end position="978"/>
    </location>
</feature>
<dbReference type="AlphaFoldDB" id="A0AAW0DFM7"/>
<dbReference type="InterPro" id="IPR046496">
    <property type="entry name" value="DUF6589"/>
</dbReference>
<feature type="compositionally biased region" description="Acidic residues" evidence="1">
    <location>
        <begin position="986"/>
        <end position="1009"/>
    </location>
</feature>
<accession>A0AAW0DFM7</accession>
<name>A0AAW0DFM7_9AGAR</name>
<feature type="region of interest" description="Disordered" evidence="1">
    <location>
        <begin position="614"/>
        <end position="633"/>
    </location>
</feature>
<protein>
    <recommendedName>
        <fullName evidence="2">DUF6589 domain-containing protein</fullName>
    </recommendedName>
</protein>